<dbReference type="PRINTS" id="PR00119">
    <property type="entry name" value="CATATPASE"/>
</dbReference>
<dbReference type="SFLD" id="SFLDS00003">
    <property type="entry name" value="Haloacid_Dehalogenase"/>
    <property type="match status" value="1"/>
</dbReference>
<dbReference type="GO" id="GO:0046872">
    <property type="term" value="F:metal ion binding"/>
    <property type="evidence" value="ECO:0007669"/>
    <property type="project" value="UniProtKB-KW"/>
</dbReference>
<dbReference type="PRINTS" id="PR00120">
    <property type="entry name" value="HATPASE"/>
</dbReference>
<evidence type="ECO:0000259" key="14">
    <source>
        <dbReference type="SMART" id="SM00831"/>
    </source>
</evidence>
<dbReference type="InterPro" id="IPR059000">
    <property type="entry name" value="ATPase_P-type_domA"/>
</dbReference>
<comment type="subcellular location">
    <subcellularLocation>
        <location evidence="1">Membrane</location>
        <topology evidence="1">Multi-pass membrane protein</topology>
    </subcellularLocation>
</comment>
<feature type="transmembrane region" description="Helical" evidence="13">
    <location>
        <begin position="275"/>
        <end position="293"/>
    </location>
</feature>
<dbReference type="SFLD" id="SFLDF00027">
    <property type="entry name" value="p-type_atpase"/>
    <property type="match status" value="1"/>
</dbReference>
<dbReference type="Pfam" id="PF00690">
    <property type="entry name" value="Cation_ATPase_N"/>
    <property type="match status" value="1"/>
</dbReference>
<dbReference type="NCBIfam" id="TIGR01494">
    <property type="entry name" value="ATPase_P-type"/>
    <property type="match status" value="2"/>
</dbReference>
<dbReference type="InterPro" id="IPR004014">
    <property type="entry name" value="ATPase_P-typ_cation-transptr_N"/>
</dbReference>
<keyword evidence="9" id="KW-1278">Translocase</keyword>
<dbReference type="GO" id="GO:0016020">
    <property type="term" value="C:membrane"/>
    <property type="evidence" value="ECO:0007669"/>
    <property type="project" value="UniProtKB-SubCell"/>
</dbReference>
<evidence type="ECO:0000256" key="13">
    <source>
        <dbReference type="SAM" id="Phobius"/>
    </source>
</evidence>
<keyword evidence="11 13" id="KW-0472">Membrane</keyword>
<dbReference type="InterPro" id="IPR023214">
    <property type="entry name" value="HAD_sf"/>
</dbReference>
<dbReference type="Gene3D" id="2.70.150.10">
    <property type="entry name" value="Calcium-transporting ATPase, cytoplasmic transduction domain A"/>
    <property type="match status" value="1"/>
</dbReference>
<dbReference type="Pfam" id="PF00122">
    <property type="entry name" value="E1-E2_ATPase"/>
    <property type="match status" value="1"/>
</dbReference>
<evidence type="ECO:0000256" key="7">
    <source>
        <dbReference type="ARBA" id="ARBA00022840"/>
    </source>
</evidence>
<dbReference type="InterPro" id="IPR044492">
    <property type="entry name" value="P_typ_ATPase_HD_dom"/>
</dbReference>
<keyword evidence="4 13" id="KW-0812">Transmembrane</keyword>
<comment type="caution">
    <text evidence="15">The sequence shown here is derived from an EMBL/GenBank/DDBJ whole genome shotgun (WGS) entry which is preliminary data.</text>
</comment>
<feature type="transmembrane region" description="Helical" evidence="13">
    <location>
        <begin position="699"/>
        <end position="719"/>
    </location>
</feature>
<evidence type="ECO:0000256" key="11">
    <source>
        <dbReference type="ARBA" id="ARBA00023136"/>
    </source>
</evidence>
<dbReference type="SMART" id="SM00831">
    <property type="entry name" value="Cation_ATPase_N"/>
    <property type="match status" value="1"/>
</dbReference>
<dbReference type="FunFam" id="3.40.50.1000:FF:000211">
    <property type="entry name" value="Plasma membrane ATPase"/>
    <property type="match status" value="1"/>
</dbReference>
<dbReference type="OrthoDB" id="9814270at2"/>
<dbReference type="InterPro" id="IPR023298">
    <property type="entry name" value="ATPase_P-typ_TM_dom_sf"/>
</dbReference>
<dbReference type="GO" id="GO:0008553">
    <property type="term" value="F:P-type proton-exporting transporter activity"/>
    <property type="evidence" value="ECO:0007669"/>
    <property type="project" value="InterPro"/>
</dbReference>
<dbReference type="AlphaFoldDB" id="A0A4S5BPX6"/>
<dbReference type="Gene3D" id="3.40.50.1000">
    <property type="entry name" value="HAD superfamily/HAD-like"/>
    <property type="match status" value="1"/>
</dbReference>
<gene>
    <name evidence="15" type="ORF">E8K88_10355</name>
</gene>
<evidence type="ECO:0000313" key="16">
    <source>
        <dbReference type="Proteomes" id="UP000306236"/>
    </source>
</evidence>
<evidence type="ECO:0000256" key="10">
    <source>
        <dbReference type="ARBA" id="ARBA00022989"/>
    </source>
</evidence>
<evidence type="ECO:0000256" key="5">
    <source>
        <dbReference type="ARBA" id="ARBA00022723"/>
    </source>
</evidence>
<feature type="compositionally biased region" description="Polar residues" evidence="12">
    <location>
        <begin position="1"/>
        <end position="11"/>
    </location>
</feature>
<dbReference type="RefSeq" id="WP_136406593.1">
    <property type="nucleotide sequence ID" value="NZ_SSWX01000012.1"/>
</dbReference>
<feature type="transmembrane region" description="Helical" evidence="13">
    <location>
        <begin position="782"/>
        <end position="799"/>
    </location>
</feature>
<accession>A0A4S5BPX6</accession>
<feature type="compositionally biased region" description="Low complexity" evidence="12">
    <location>
        <begin position="18"/>
        <end position="43"/>
    </location>
</feature>
<dbReference type="FunFam" id="3.40.1110.10:FF:000005">
    <property type="entry name" value="Plasma membrane ATPase"/>
    <property type="match status" value="1"/>
</dbReference>
<dbReference type="InterPro" id="IPR001757">
    <property type="entry name" value="P_typ_ATPase"/>
</dbReference>
<dbReference type="CDD" id="cd02076">
    <property type="entry name" value="P-type_ATPase_H"/>
    <property type="match status" value="1"/>
</dbReference>
<dbReference type="SUPFAM" id="SSF56784">
    <property type="entry name" value="HAD-like"/>
    <property type="match status" value="1"/>
</dbReference>
<feature type="region of interest" description="Disordered" evidence="12">
    <location>
        <begin position="1"/>
        <end position="50"/>
    </location>
</feature>
<organism evidence="15 16">
    <name type="scientific">Lampropedia aestuarii</name>
    <dbReference type="NCBI Taxonomy" id="2562762"/>
    <lineage>
        <taxon>Bacteria</taxon>
        <taxon>Pseudomonadati</taxon>
        <taxon>Pseudomonadota</taxon>
        <taxon>Betaproteobacteria</taxon>
        <taxon>Burkholderiales</taxon>
        <taxon>Comamonadaceae</taxon>
        <taxon>Lampropedia</taxon>
    </lineage>
</organism>
<dbReference type="SUPFAM" id="SSF81653">
    <property type="entry name" value="Calcium ATPase, transduction domain A"/>
    <property type="match status" value="1"/>
</dbReference>
<evidence type="ECO:0000256" key="9">
    <source>
        <dbReference type="ARBA" id="ARBA00022967"/>
    </source>
</evidence>
<feature type="transmembrane region" description="Helical" evidence="13">
    <location>
        <begin position="313"/>
        <end position="341"/>
    </location>
</feature>
<keyword evidence="6" id="KW-0547">Nucleotide-binding</keyword>
<feature type="domain" description="Cation-transporting P-type ATPase N-terminal" evidence="14">
    <location>
        <begin position="46"/>
        <end position="121"/>
    </location>
</feature>
<dbReference type="FunFam" id="2.70.150.10:FF:000042">
    <property type="entry name" value="Plasma membrane ATPase"/>
    <property type="match status" value="1"/>
</dbReference>
<dbReference type="GO" id="GO:0016887">
    <property type="term" value="F:ATP hydrolysis activity"/>
    <property type="evidence" value="ECO:0007669"/>
    <property type="project" value="InterPro"/>
</dbReference>
<keyword evidence="8" id="KW-0460">Magnesium</keyword>
<reference evidence="15 16" key="1">
    <citation type="submission" date="2019-04" db="EMBL/GenBank/DDBJ databases">
        <title>Lampropedia sp YIM MLB12 draf genome.</title>
        <authorList>
            <person name="Wang Y.-X."/>
        </authorList>
    </citation>
    <scope>NUCLEOTIDE SEQUENCE [LARGE SCALE GENOMIC DNA]</scope>
    <source>
        <strain evidence="15 16">YIM MLB12</strain>
    </source>
</reference>
<dbReference type="Gene3D" id="3.40.1110.10">
    <property type="entry name" value="Calcium-transporting ATPase, cytoplasmic domain N"/>
    <property type="match status" value="1"/>
</dbReference>
<feature type="transmembrane region" description="Helical" evidence="13">
    <location>
        <begin position="672"/>
        <end position="693"/>
    </location>
</feature>
<keyword evidence="7" id="KW-0067">ATP-binding</keyword>
<proteinExistence type="inferred from homology"/>
<keyword evidence="16" id="KW-1185">Reference proteome</keyword>
<evidence type="ECO:0000256" key="6">
    <source>
        <dbReference type="ARBA" id="ARBA00022741"/>
    </source>
</evidence>
<keyword evidence="5" id="KW-0479">Metal-binding</keyword>
<evidence type="ECO:0000313" key="15">
    <source>
        <dbReference type="EMBL" id="THJ32991.1"/>
    </source>
</evidence>
<evidence type="ECO:0000256" key="4">
    <source>
        <dbReference type="ARBA" id="ARBA00022692"/>
    </source>
</evidence>
<dbReference type="FunFam" id="3.40.50.1000:FF:000001">
    <property type="entry name" value="Phospholipid-transporting ATPase IC"/>
    <property type="match status" value="1"/>
</dbReference>
<dbReference type="EMBL" id="SSWX01000012">
    <property type="protein sequence ID" value="THJ32991.1"/>
    <property type="molecule type" value="Genomic_DNA"/>
</dbReference>
<feature type="transmembrane region" description="Helical" evidence="13">
    <location>
        <begin position="811"/>
        <end position="833"/>
    </location>
</feature>
<dbReference type="Proteomes" id="UP000306236">
    <property type="component" value="Unassembled WGS sequence"/>
</dbReference>
<dbReference type="Gene3D" id="1.20.1110.10">
    <property type="entry name" value="Calcium-transporting ATPase, transmembrane domain"/>
    <property type="match status" value="1"/>
</dbReference>
<dbReference type="Pfam" id="PF00702">
    <property type="entry name" value="Hydrolase"/>
    <property type="match status" value="1"/>
</dbReference>
<dbReference type="InterPro" id="IPR018303">
    <property type="entry name" value="ATPase_P-typ_P_site"/>
</dbReference>
<evidence type="ECO:0000256" key="12">
    <source>
        <dbReference type="SAM" id="MobiDB-lite"/>
    </source>
</evidence>
<dbReference type="GO" id="GO:0120029">
    <property type="term" value="P:proton export across plasma membrane"/>
    <property type="evidence" value="ECO:0007669"/>
    <property type="project" value="InterPro"/>
</dbReference>
<sequence>MSDQRPNNAAQAQPVDPAPSAKSNAAAAPPSPTSAATPPSTSSKGQTSTLGPEAIAAQLSTLKSSAKGLSSSDAAQRLSQYGPNAIEAKEEPLWHKLFGYFWGPIPWMIEAAALISLLRADWADFAVVMGLLLYNAAVGFWQDAKAASALAALKKDLALKARALRDGAWVSVDAATVVPGDIIDVPGGAIVPADLLLISGDYLSVDQAALTGESLPVSKKVGDSAYSGSIAKQGDMQGVVTATGNNTFFGRTAKLVASAGSQSHSQKAVVQIGDFLILLAAILAAVLVGVQVYREIIVPDQWNWATAGSILQFVLVLLVASVPVALPAVMSVTLALGALALSKQKAIVSRLSAIDELAGVDVLCSDKTGTLTQNKLTLAAPIVFNNAQAQEVILAAALATQSSSEDAIDQAVLKGVTDASHLSQYKQTHFTPFDPVNKRTIATVTDSTGKAWQFAKGAPQAIAALCKLDANTETAYDSKVHELASHGYRALGAASSDDGGNSWKLLGILPLLDPPRTDAKETIANTKELGLQVKMVTGDDVAIGAEIATQLGMGANLLVASDVFPKGTDAAHIPQTSITAVEKADGFGRVFPEHKYEIVKALQQGGHIVAMTGDGVNDSPALKQADCGIAVSGATDAARNAAALILTAPGLSTIVNAITESRQIFERINSYVYYRIAMTIAIMVVVVLSSVIFNIQPLTAIMIVVLALLDDIPIMTIAYDRVSPAKKPVRWEMHHILVFSILMGVMATAQSFGLVLIGMEWISNPTLQAWIPLDASHLQTALFLQLAAGGHMLLFVVRTRRSIFRPLYPSWQLFLAVVATQIVAVLLCAAGVLVTPLPWTLIGLVWAYVLVWTVLTDAVKLAYYRYGPPARTEAPGLHAPIAASA</sequence>
<dbReference type="GO" id="GO:0005524">
    <property type="term" value="F:ATP binding"/>
    <property type="evidence" value="ECO:0007669"/>
    <property type="project" value="UniProtKB-KW"/>
</dbReference>
<comment type="similarity">
    <text evidence="2">Belongs to the cation transport ATPase (P-type) (TC 3.A.3) family. Type IIIA subfamily.</text>
</comment>
<dbReference type="PROSITE" id="PS00154">
    <property type="entry name" value="ATPASE_E1_E2"/>
    <property type="match status" value="1"/>
</dbReference>
<evidence type="ECO:0000256" key="8">
    <source>
        <dbReference type="ARBA" id="ARBA00022842"/>
    </source>
</evidence>
<evidence type="ECO:0000256" key="1">
    <source>
        <dbReference type="ARBA" id="ARBA00004141"/>
    </source>
</evidence>
<dbReference type="SFLD" id="SFLDG00002">
    <property type="entry name" value="C1.7:_P-type_atpase_like"/>
    <property type="match status" value="1"/>
</dbReference>
<dbReference type="SUPFAM" id="SSF81660">
    <property type="entry name" value="Metal cation-transporting ATPase, ATP-binding domain N"/>
    <property type="match status" value="1"/>
</dbReference>
<feature type="transmembrane region" description="Helical" evidence="13">
    <location>
        <begin position="839"/>
        <end position="863"/>
    </location>
</feature>
<evidence type="ECO:0000256" key="3">
    <source>
        <dbReference type="ARBA" id="ARBA00022553"/>
    </source>
</evidence>
<dbReference type="InterPro" id="IPR006534">
    <property type="entry name" value="P-type_ATPase_IIIA"/>
</dbReference>
<feature type="transmembrane region" description="Helical" evidence="13">
    <location>
        <begin position="739"/>
        <end position="762"/>
    </location>
</feature>
<dbReference type="NCBIfam" id="TIGR01647">
    <property type="entry name" value="ATPase-IIIA_H"/>
    <property type="match status" value="1"/>
</dbReference>
<dbReference type="InterPro" id="IPR023299">
    <property type="entry name" value="ATPase_P-typ_cyto_dom_N"/>
</dbReference>
<name>A0A4S5BPX6_9BURK</name>
<dbReference type="SUPFAM" id="SSF81665">
    <property type="entry name" value="Calcium ATPase, transmembrane domain M"/>
    <property type="match status" value="1"/>
</dbReference>
<evidence type="ECO:0000256" key="2">
    <source>
        <dbReference type="ARBA" id="ARBA00008804"/>
    </source>
</evidence>
<dbReference type="InterPro" id="IPR008250">
    <property type="entry name" value="ATPase_P-typ_transduc_dom_A_sf"/>
</dbReference>
<protein>
    <submittedName>
        <fullName evidence="15">Plasma-membrane proton-efflux P-type ATPase</fullName>
    </submittedName>
</protein>
<dbReference type="InterPro" id="IPR036412">
    <property type="entry name" value="HAD-like_sf"/>
</dbReference>
<dbReference type="PANTHER" id="PTHR42861">
    <property type="entry name" value="CALCIUM-TRANSPORTING ATPASE"/>
    <property type="match status" value="1"/>
</dbReference>
<keyword evidence="3" id="KW-0597">Phosphoprotein</keyword>
<keyword evidence="10 13" id="KW-1133">Transmembrane helix</keyword>